<sequence>MAGRKNPHNGFFGNPPSVNFFTSHDEEEETEHEKNSDEELEEKIRMHHSAVNDANNSGILKSVDSEIFDKSPFSPAMTSGSGSHNVSSPFEIAQYPIEIQEGKKAIQRQISERYGFFFL</sequence>
<dbReference type="Proteomes" id="UP000887579">
    <property type="component" value="Unplaced"/>
</dbReference>
<organism evidence="1 2">
    <name type="scientific">Panagrolaimus sp. ES5</name>
    <dbReference type="NCBI Taxonomy" id="591445"/>
    <lineage>
        <taxon>Eukaryota</taxon>
        <taxon>Metazoa</taxon>
        <taxon>Ecdysozoa</taxon>
        <taxon>Nematoda</taxon>
        <taxon>Chromadorea</taxon>
        <taxon>Rhabditida</taxon>
        <taxon>Tylenchina</taxon>
        <taxon>Panagrolaimomorpha</taxon>
        <taxon>Panagrolaimoidea</taxon>
        <taxon>Panagrolaimidae</taxon>
        <taxon>Panagrolaimus</taxon>
    </lineage>
</organism>
<proteinExistence type="predicted"/>
<protein>
    <submittedName>
        <fullName evidence="2">Uncharacterized protein</fullName>
    </submittedName>
</protein>
<reference evidence="2" key="1">
    <citation type="submission" date="2022-11" db="UniProtKB">
        <authorList>
            <consortium name="WormBaseParasite"/>
        </authorList>
    </citation>
    <scope>IDENTIFICATION</scope>
</reference>
<evidence type="ECO:0000313" key="2">
    <source>
        <dbReference type="WBParaSite" id="ES5_v2.g16174.t1"/>
    </source>
</evidence>
<name>A0AC34FG17_9BILA</name>
<dbReference type="WBParaSite" id="ES5_v2.g16174.t1">
    <property type="protein sequence ID" value="ES5_v2.g16174.t1"/>
    <property type="gene ID" value="ES5_v2.g16174"/>
</dbReference>
<accession>A0AC34FG17</accession>
<evidence type="ECO:0000313" key="1">
    <source>
        <dbReference type="Proteomes" id="UP000887579"/>
    </source>
</evidence>